<accession>A0ABW3HI20</accession>
<keyword evidence="2" id="KW-1185">Reference proteome</keyword>
<sequence>MNALFLTDSLGYPRVDNQGTSASEVWTYTVRDQAQKKSCKVSFFFDMKPFRDTRSLLVDVEKHCLSYSPDLIILQVGIVDCYPRALTKIELQVVSRLPIINQLSKAFVKKYYKKLVRKRNIAYVPLAEYKQNLIKLKEFFPKANWLVIPIAPASQSYMDANPLISSRIEAYNAIQEVVFSDAYKNDIYKNCDLEKVFLEDNHHLSKYGHKIVSSGVFRHLHNYVLNKDN</sequence>
<gene>
    <name evidence="1" type="ORF">ACFQ0F_06455</name>
</gene>
<comment type="caution">
    <text evidence="1">The sequence shown here is derived from an EMBL/GenBank/DDBJ whole genome shotgun (WGS) entry which is preliminary data.</text>
</comment>
<protein>
    <recommendedName>
        <fullName evidence="3">SGNH/GDSL hydrolase family protein</fullName>
    </recommendedName>
</protein>
<dbReference type="InterPro" id="IPR036514">
    <property type="entry name" value="SGNH_hydro_sf"/>
</dbReference>
<evidence type="ECO:0000313" key="1">
    <source>
        <dbReference type="EMBL" id="MFD0950031.1"/>
    </source>
</evidence>
<dbReference type="Gene3D" id="3.40.50.1110">
    <property type="entry name" value="SGNH hydrolase"/>
    <property type="match status" value="1"/>
</dbReference>
<name>A0ABW3HI20_9GAMM</name>
<dbReference type="EMBL" id="JBHTIT010000001">
    <property type="protein sequence ID" value="MFD0950031.1"/>
    <property type="molecule type" value="Genomic_DNA"/>
</dbReference>
<dbReference type="Proteomes" id="UP001597044">
    <property type="component" value="Unassembled WGS sequence"/>
</dbReference>
<reference evidence="2" key="1">
    <citation type="journal article" date="2019" name="Int. J. Syst. Evol. Microbiol.">
        <title>The Global Catalogue of Microorganisms (GCM) 10K type strain sequencing project: providing services to taxonomists for standard genome sequencing and annotation.</title>
        <authorList>
            <consortium name="The Broad Institute Genomics Platform"/>
            <consortium name="The Broad Institute Genome Sequencing Center for Infectious Disease"/>
            <person name="Wu L."/>
            <person name="Ma J."/>
        </authorList>
    </citation>
    <scope>NUCLEOTIDE SEQUENCE [LARGE SCALE GENOMIC DNA]</scope>
    <source>
        <strain evidence="2">CCUG 63419</strain>
    </source>
</reference>
<organism evidence="1 2">
    <name type="scientific">Paraperlucidibaca wandonensis</name>
    <dbReference type="NCBI Taxonomy" id="1268273"/>
    <lineage>
        <taxon>Bacteria</taxon>
        <taxon>Pseudomonadati</taxon>
        <taxon>Pseudomonadota</taxon>
        <taxon>Gammaproteobacteria</taxon>
        <taxon>Moraxellales</taxon>
        <taxon>Moraxellaceae</taxon>
        <taxon>Paraperlucidibaca</taxon>
    </lineage>
</organism>
<evidence type="ECO:0000313" key="2">
    <source>
        <dbReference type="Proteomes" id="UP001597044"/>
    </source>
</evidence>
<evidence type="ECO:0008006" key="3">
    <source>
        <dbReference type="Google" id="ProtNLM"/>
    </source>
</evidence>
<dbReference type="SUPFAM" id="SSF52266">
    <property type="entry name" value="SGNH hydrolase"/>
    <property type="match status" value="1"/>
</dbReference>
<dbReference type="RefSeq" id="WP_379070352.1">
    <property type="nucleotide sequence ID" value="NZ_JBHTIT010000001.1"/>
</dbReference>
<proteinExistence type="predicted"/>